<dbReference type="PRINTS" id="PR01040">
    <property type="entry name" value="TRNASYNTHTYR"/>
</dbReference>
<dbReference type="PROSITE" id="PS50889">
    <property type="entry name" value="S4"/>
    <property type="match status" value="1"/>
</dbReference>
<dbReference type="InterPro" id="IPR024088">
    <property type="entry name" value="Tyr-tRNA-ligase_bac-type"/>
</dbReference>
<keyword evidence="5 8" id="KW-0648">Protein biosynthesis</keyword>
<reference evidence="11 12" key="1">
    <citation type="submission" date="2015-01" db="EMBL/GenBank/DDBJ databases">
        <title>Draft genome of the acidophilic iron oxidizer Acidithrix ferrooxidans strain Py-F3.</title>
        <authorList>
            <person name="Poehlein A."/>
            <person name="Eisen S."/>
            <person name="Schloemann M."/>
            <person name="Johnson B.D."/>
            <person name="Daniel R."/>
            <person name="Muehling M."/>
        </authorList>
    </citation>
    <scope>NUCLEOTIDE SEQUENCE [LARGE SCALE GENOMIC DNA]</scope>
    <source>
        <strain evidence="11 12">Py-F3</strain>
    </source>
</reference>
<dbReference type="Gene3D" id="3.40.50.620">
    <property type="entry name" value="HUPs"/>
    <property type="match status" value="1"/>
</dbReference>
<dbReference type="HAMAP" id="MF_02006">
    <property type="entry name" value="Tyr_tRNA_synth_type1"/>
    <property type="match status" value="1"/>
</dbReference>
<evidence type="ECO:0000256" key="7">
    <source>
        <dbReference type="ARBA" id="ARBA00048248"/>
    </source>
</evidence>
<dbReference type="FunFam" id="1.10.240.10:FF:000001">
    <property type="entry name" value="Tyrosine--tRNA ligase"/>
    <property type="match status" value="1"/>
</dbReference>
<dbReference type="InterPro" id="IPR054608">
    <property type="entry name" value="SYY-like_C"/>
</dbReference>
<dbReference type="PROSITE" id="PS00178">
    <property type="entry name" value="AA_TRNA_LIGASE_I"/>
    <property type="match status" value="1"/>
</dbReference>
<keyword evidence="4 9" id="KW-0694">RNA-binding</keyword>
<evidence type="ECO:0000256" key="2">
    <source>
        <dbReference type="ARBA" id="ARBA00022741"/>
    </source>
</evidence>
<dbReference type="PANTHER" id="PTHR11766:SF0">
    <property type="entry name" value="TYROSINE--TRNA LIGASE, MITOCHONDRIAL"/>
    <property type="match status" value="1"/>
</dbReference>
<evidence type="ECO:0000256" key="8">
    <source>
        <dbReference type="HAMAP-Rule" id="MF_02006"/>
    </source>
</evidence>
<dbReference type="Gene3D" id="3.10.290.10">
    <property type="entry name" value="RNA-binding S4 domain"/>
    <property type="match status" value="1"/>
</dbReference>
<feature type="short sequence motif" description="'KMSKS' region" evidence="8">
    <location>
        <begin position="236"/>
        <end position="240"/>
    </location>
</feature>
<dbReference type="GO" id="GO:0006437">
    <property type="term" value="P:tyrosyl-tRNA aminoacylation"/>
    <property type="evidence" value="ECO:0007669"/>
    <property type="project" value="UniProtKB-UniRule"/>
</dbReference>
<dbReference type="Pfam" id="PF22421">
    <property type="entry name" value="SYY_C-terminal"/>
    <property type="match status" value="1"/>
</dbReference>
<dbReference type="NCBIfam" id="TIGR00234">
    <property type="entry name" value="tyrS"/>
    <property type="match status" value="1"/>
</dbReference>
<dbReference type="PATRIC" id="fig|1280514.3.peg.2893"/>
<comment type="similarity">
    <text evidence="8">Belongs to the class-I aminoacyl-tRNA synthetase family. TyrS type 1 subfamily.</text>
</comment>
<dbReference type="InterPro" id="IPR024107">
    <property type="entry name" value="Tyr-tRNA-ligase_bac_1"/>
</dbReference>
<proteinExistence type="inferred from homology"/>
<evidence type="ECO:0000259" key="10">
    <source>
        <dbReference type="Pfam" id="PF22421"/>
    </source>
</evidence>
<dbReference type="SUPFAM" id="SSF52374">
    <property type="entry name" value="Nucleotidylyl transferase"/>
    <property type="match status" value="1"/>
</dbReference>
<organism evidence="11 12">
    <name type="scientific">Acidithrix ferrooxidans</name>
    <dbReference type="NCBI Taxonomy" id="1280514"/>
    <lineage>
        <taxon>Bacteria</taxon>
        <taxon>Bacillati</taxon>
        <taxon>Actinomycetota</taxon>
        <taxon>Acidimicrobiia</taxon>
        <taxon>Acidimicrobiales</taxon>
        <taxon>Acidimicrobiaceae</taxon>
        <taxon>Acidithrix</taxon>
    </lineage>
</organism>
<evidence type="ECO:0000256" key="1">
    <source>
        <dbReference type="ARBA" id="ARBA00022598"/>
    </source>
</evidence>
<feature type="binding site" evidence="8">
    <location>
        <position position="38"/>
    </location>
    <ligand>
        <name>L-tyrosine</name>
        <dbReference type="ChEBI" id="CHEBI:58315"/>
    </ligand>
</feature>
<dbReference type="AlphaFoldDB" id="A0A0D8HGN4"/>
<evidence type="ECO:0000256" key="5">
    <source>
        <dbReference type="ARBA" id="ARBA00022917"/>
    </source>
</evidence>
<keyword evidence="8" id="KW-0963">Cytoplasm</keyword>
<dbReference type="InterPro" id="IPR001412">
    <property type="entry name" value="aa-tRNA-synth_I_CS"/>
</dbReference>
<dbReference type="Proteomes" id="UP000032360">
    <property type="component" value="Unassembled WGS sequence"/>
</dbReference>
<dbReference type="GO" id="GO:0004831">
    <property type="term" value="F:tyrosine-tRNA ligase activity"/>
    <property type="evidence" value="ECO:0007669"/>
    <property type="project" value="UniProtKB-UniRule"/>
</dbReference>
<dbReference type="CDD" id="cd00805">
    <property type="entry name" value="TyrRS_core"/>
    <property type="match status" value="1"/>
</dbReference>
<feature type="binding site" evidence="8">
    <location>
        <position position="176"/>
    </location>
    <ligand>
        <name>L-tyrosine</name>
        <dbReference type="ChEBI" id="CHEBI:58315"/>
    </ligand>
</feature>
<dbReference type="InterPro" id="IPR014729">
    <property type="entry name" value="Rossmann-like_a/b/a_fold"/>
</dbReference>
<feature type="short sequence motif" description="'HIGH' region" evidence="8">
    <location>
        <begin position="43"/>
        <end position="52"/>
    </location>
</feature>
<sequence>MSASNFRVSEDLRWRGLIYQVSHDQVIDLIDNGEAVAYIGFDPSGDSLHVGNLIQLLNLRRLQLAGNSVIALAGGATGMVGDPSGRSQERNLLDQDVLESNVAKIRVQLGKFLDFESKSAKAHLLNNADWLSNYSILNFLRDVGKHITVNQMMMKDSVRVRLDERDSGLSFTEFSYMLLQAADFAHLSDTYGCNLQMGASDQWGNVVTGIELIRKTRQRSVYGVTSPLLLKADGTKFGKSVNGGVYLDPERTSEYEFYQFFLRSPDQEMSQLLKFFTFFSRDETQDLIDSSIQRPEEREAQRALASSMTELVHGSDGLAMAVNASEALFSDDLYSVDDRALSMALAGAPRSVIARDLLIQTANIVEFILGAGLVTSKSEARKLIQQGGLYLNNRRIEDDQRVVTLDDLLGIGAVLLRKGKRDYLLVDAK</sequence>
<comment type="subcellular location">
    <subcellularLocation>
        <location evidence="8">Cytoplasm</location>
    </subcellularLocation>
</comment>
<dbReference type="SUPFAM" id="SSF55174">
    <property type="entry name" value="Alpha-L RNA-binding motif"/>
    <property type="match status" value="1"/>
</dbReference>
<dbReference type="Pfam" id="PF00579">
    <property type="entry name" value="tRNA-synt_1b"/>
    <property type="match status" value="1"/>
</dbReference>
<feature type="domain" description="Tyrosine--tRNA ligase SYY-like C-terminal" evidence="10">
    <location>
        <begin position="360"/>
        <end position="426"/>
    </location>
</feature>
<dbReference type="RefSeq" id="WP_052605829.1">
    <property type="nucleotide sequence ID" value="NZ_JXYS01000070.1"/>
</dbReference>
<comment type="subunit">
    <text evidence="8">Homodimer.</text>
</comment>
<protein>
    <recommendedName>
        <fullName evidence="8">Tyrosine--tRNA ligase</fullName>
        <ecNumber evidence="8">6.1.1.1</ecNumber>
    </recommendedName>
    <alternativeName>
        <fullName evidence="8">Tyrosyl-tRNA synthetase</fullName>
        <shortName evidence="8">TyrRS</shortName>
    </alternativeName>
</protein>
<comment type="caution">
    <text evidence="11">The sequence shown here is derived from an EMBL/GenBank/DDBJ whole genome shotgun (WGS) entry which is preliminary data.</text>
</comment>
<feature type="binding site" evidence="8">
    <location>
        <position position="239"/>
    </location>
    <ligand>
        <name>ATP</name>
        <dbReference type="ChEBI" id="CHEBI:30616"/>
    </ligand>
</feature>
<evidence type="ECO:0000256" key="9">
    <source>
        <dbReference type="PROSITE-ProRule" id="PRU00182"/>
    </source>
</evidence>
<dbReference type="Gene3D" id="1.10.240.10">
    <property type="entry name" value="Tyrosyl-Transfer RNA Synthetase"/>
    <property type="match status" value="1"/>
</dbReference>
<keyword evidence="3 8" id="KW-0067">ATP-binding</keyword>
<keyword evidence="12" id="KW-1185">Reference proteome</keyword>
<dbReference type="GO" id="GO:0005829">
    <property type="term" value="C:cytosol"/>
    <property type="evidence" value="ECO:0007669"/>
    <property type="project" value="TreeGrafter"/>
</dbReference>
<dbReference type="InterPro" id="IPR036986">
    <property type="entry name" value="S4_RNA-bd_sf"/>
</dbReference>
<evidence type="ECO:0000256" key="4">
    <source>
        <dbReference type="ARBA" id="ARBA00022884"/>
    </source>
</evidence>
<dbReference type="STRING" id="1280514.AXFE_22050"/>
<dbReference type="PANTHER" id="PTHR11766">
    <property type="entry name" value="TYROSYL-TRNA SYNTHETASE"/>
    <property type="match status" value="1"/>
</dbReference>
<dbReference type="OrthoDB" id="9804243at2"/>
<evidence type="ECO:0000313" key="11">
    <source>
        <dbReference type="EMBL" id="KJF16922.1"/>
    </source>
</evidence>
<comment type="catalytic activity">
    <reaction evidence="7 8">
        <text>tRNA(Tyr) + L-tyrosine + ATP = L-tyrosyl-tRNA(Tyr) + AMP + diphosphate + H(+)</text>
        <dbReference type="Rhea" id="RHEA:10220"/>
        <dbReference type="Rhea" id="RHEA-COMP:9706"/>
        <dbReference type="Rhea" id="RHEA-COMP:9707"/>
        <dbReference type="ChEBI" id="CHEBI:15378"/>
        <dbReference type="ChEBI" id="CHEBI:30616"/>
        <dbReference type="ChEBI" id="CHEBI:33019"/>
        <dbReference type="ChEBI" id="CHEBI:58315"/>
        <dbReference type="ChEBI" id="CHEBI:78442"/>
        <dbReference type="ChEBI" id="CHEBI:78536"/>
        <dbReference type="ChEBI" id="CHEBI:456215"/>
        <dbReference type="EC" id="6.1.1.1"/>
    </reaction>
</comment>
<evidence type="ECO:0000256" key="6">
    <source>
        <dbReference type="ARBA" id="ARBA00023146"/>
    </source>
</evidence>
<feature type="binding site" evidence="8">
    <location>
        <position position="180"/>
    </location>
    <ligand>
        <name>L-tyrosine</name>
        <dbReference type="ChEBI" id="CHEBI:58315"/>
    </ligand>
</feature>
<name>A0A0D8HGN4_9ACTN</name>
<gene>
    <name evidence="8 11" type="primary">tyrS</name>
    <name evidence="11" type="ORF">AXFE_22050</name>
</gene>
<keyword evidence="2 8" id="KW-0547">Nucleotide-binding</keyword>
<dbReference type="EMBL" id="JXYS01000070">
    <property type="protein sequence ID" value="KJF16922.1"/>
    <property type="molecule type" value="Genomic_DNA"/>
</dbReference>
<keyword evidence="6 8" id="KW-0030">Aminoacyl-tRNA synthetase</keyword>
<dbReference type="EC" id="6.1.1.1" evidence="8"/>
<accession>A0A0D8HGN4</accession>
<comment type="function">
    <text evidence="8">Catalyzes the attachment of tyrosine to tRNA(Tyr) in a two-step reaction: tyrosine is first activated by ATP to form Tyr-AMP and then transferred to the acceptor end of tRNA(Tyr).</text>
</comment>
<dbReference type="InterPro" id="IPR002307">
    <property type="entry name" value="Tyr-tRNA-ligase"/>
</dbReference>
<dbReference type="GO" id="GO:0005524">
    <property type="term" value="F:ATP binding"/>
    <property type="evidence" value="ECO:0007669"/>
    <property type="project" value="UniProtKB-UniRule"/>
</dbReference>
<dbReference type="GO" id="GO:0003723">
    <property type="term" value="F:RNA binding"/>
    <property type="evidence" value="ECO:0007669"/>
    <property type="project" value="UniProtKB-KW"/>
</dbReference>
<dbReference type="InterPro" id="IPR002305">
    <property type="entry name" value="aa-tRNA-synth_Ic"/>
</dbReference>
<dbReference type="CDD" id="cd00165">
    <property type="entry name" value="S4"/>
    <property type="match status" value="1"/>
</dbReference>
<evidence type="ECO:0000313" key="12">
    <source>
        <dbReference type="Proteomes" id="UP000032360"/>
    </source>
</evidence>
<evidence type="ECO:0000256" key="3">
    <source>
        <dbReference type="ARBA" id="ARBA00022840"/>
    </source>
</evidence>
<keyword evidence="1 8" id="KW-0436">Ligase</keyword>